<dbReference type="STRING" id="1081102.A0A167Z0N1"/>
<gene>
    <name evidence="9" type="ORF">SPI_01505</name>
</gene>
<evidence type="ECO:0000256" key="2">
    <source>
        <dbReference type="ARBA" id="ARBA00022723"/>
    </source>
</evidence>
<dbReference type="GO" id="GO:0008270">
    <property type="term" value="F:zinc ion binding"/>
    <property type="evidence" value="ECO:0007669"/>
    <property type="project" value="InterPro"/>
</dbReference>
<dbReference type="PANTHER" id="PTHR47338">
    <property type="entry name" value="ZN(II)2CYS6 TRANSCRIPTION FACTOR (EUROFUNG)-RELATED"/>
    <property type="match status" value="1"/>
</dbReference>
<dbReference type="PROSITE" id="PS50048">
    <property type="entry name" value="ZN2_CY6_FUNGAL_2"/>
    <property type="match status" value="1"/>
</dbReference>
<evidence type="ECO:0000313" key="9">
    <source>
        <dbReference type="EMBL" id="OAA66929.1"/>
    </source>
</evidence>
<sequence>MPAQAETACYRCREQKLKCSRQRPTCDRCSRLGSECAFPAPPDRKLLAAHRASPKRRRLDDRATATASAALAFNADPAARSSTAVDPDPPSFVPSRAAHAGGQTCDAIVGALPRSLQRIFVEVYFSHMYNASLTFHQPTFLEAFETGAVASHVLVAIFATATIFLKPPSPTWKRHRQELGRLGDVGETGRLWAQVAGREALQTIDTPCLANIRTCQMIALYWFSAGQSVKNTMFSGIAYKGACVLGLNQSPSGKDAGVTSDSDENAWVEAETRRRLFWATWLTNCINSEHYTVGTSVNDLILSLPLPMDDMDFQKKIRRHGQDSGSICLGGSSSSSTQPCVTTSIMAELVRLMRIWAAVGDYVAAQSKQSTSQRLAEFCRLEQLLSTWCKNLHPSVTYSKRNLYKQLVVDQQPTYIFVHALYHQCWLALHISMVPQFSGLPVGPTISPALVTASAMVALKHARAVSRLCTDLIALDWDIHRVAPFVGYCIYVSASIHIVFLFLKNERLANLARMQLASNLRVLRGMKPYWSNLDRLWARISILYEAQTSTQKGTTRTASEPGTNDTRDEDDDIEDLEQGSEEMEISALASKSRDTGALQEPLANSTLKYSVGTPVQSTAAAGTHPAMSSLQGIEQIIYTDVLGRLANRDIAGRGTQQQQPPQRQQAQDQYQYYQSCPPLDMPIESSADIHNAMTVVPGVEPSFASKLDRLTCRCRCESWWR</sequence>
<dbReference type="Pfam" id="PF04082">
    <property type="entry name" value="Fungal_trans"/>
    <property type="match status" value="1"/>
</dbReference>
<dbReference type="InterPro" id="IPR036864">
    <property type="entry name" value="Zn2-C6_fun-type_DNA-bd_sf"/>
</dbReference>
<dbReference type="GO" id="GO:0006351">
    <property type="term" value="P:DNA-templated transcription"/>
    <property type="evidence" value="ECO:0007669"/>
    <property type="project" value="InterPro"/>
</dbReference>
<keyword evidence="4" id="KW-0843">Virulence</keyword>
<dbReference type="CDD" id="cd12148">
    <property type="entry name" value="fungal_TF_MHR"/>
    <property type="match status" value="1"/>
</dbReference>
<evidence type="ECO:0000256" key="3">
    <source>
        <dbReference type="ARBA" id="ARBA00023015"/>
    </source>
</evidence>
<protein>
    <submittedName>
        <fullName evidence="9">Transcription factor</fullName>
    </submittedName>
</protein>
<dbReference type="InterPro" id="IPR001138">
    <property type="entry name" value="Zn2Cys6_DnaBD"/>
</dbReference>
<feature type="compositionally biased region" description="Polar residues" evidence="7">
    <location>
        <begin position="551"/>
        <end position="564"/>
    </location>
</feature>
<keyword evidence="3" id="KW-0805">Transcription regulation</keyword>
<dbReference type="GO" id="GO:0005634">
    <property type="term" value="C:nucleus"/>
    <property type="evidence" value="ECO:0007669"/>
    <property type="project" value="UniProtKB-SubCell"/>
</dbReference>
<dbReference type="GO" id="GO:0000981">
    <property type="term" value="F:DNA-binding transcription factor activity, RNA polymerase II-specific"/>
    <property type="evidence" value="ECO:0007669"/>
    <property type="project" value="InterPro"/>
</dbReference>
<accession>A0A167Z0N1</accession>
<evidence type="ECO:0000256" key="4">
    <source>
        <dbReference type="ARBA" id="ARBA00023026"/>
    </source>
</evidence>
<organism evidence="9 10">
    <name type="scientific">Niveomyces insectorum RCEF 264</name>
    <dbReference type="NCBI Taxonomy" id="1081102"/>
    <lineage>
        <taxon>Eukaryota</taxon>
        <taxon>Fungi</taxon>
        <taxon>Dikarya</taxon>
        <taxon>Ascomycota</taxon>
        <taxon>Pezizomycotina</taxon>
        <taxon>Sordariomycetes</taxon>
        <taxon>Hypocreomycetidae</taxon>
        <taxon>Hypocreales</taxon>
        <taxon>Cordycipitaceae</taxon>
        <taxon>Niveomyces</taxon>
    </lineage>
</organism>
<dbReference type="PROSITE" id="PS00463">
    <property type="entry name" value="ZN2_CY6_FUNGAL_1"/>
    <property type="match status" value="1"/>
</dbReference>
<dbReference type="Pfam" id="PF00172">
    <property type="entry name" value="Zn_clus"/>
    <property type="match status" value="1"/>
</dbReference>
<evidence type="ECO:0000256" key="1">
    <source>
        <dbReference type="ARBA" id="ARBA00004123"/>
    </source>
</evidence>
<keyword evidence="10" id="KW-1185">Reference proteome</keyword>
<dbReference type="InterPro" id="IPR007219">
    <property type="entry name" value="XnlR_reg_dom"/>
</dbReference>
<proteinExistence type="predicted"/>
<evidence type="ECO:0000256" key="6">
    <source>
        <dbReference type="ARBA" id="ARBA00023242"/>
    </source>
</evidence>
<evidence type="ECO:0000313" key="10">
    <source>
        <dbReference type="Proteomes" id="UP000076874"/>
    </source>
</evidence>
<dbReference type="OrthoDB" id="309640at2759"/>
<dbReference type="EMBL" id="AZHD01000002">
    <property type="protein sequence ID" value="OAA66929.1"/>
    <property type="molecule type" value="Genomic_DNA"/>
</dbReference>
<dbReference type="InterPro" id="IPR050815">
    <property type="entry name" value="TF_fung"/>
</dbReference>
<evidence type="ECO:0000256" key="7">
    <source>
        <dbReference type="SAM" id="MobiDB-lite"/>
    </source>
</evidence>
<evidence type="ECO:0000259" key="8">
    <source>
        <dbReference type="PROSITE" id="PS50048"/>
    </source>
</evidence>
<dbReference type="Proteomes" id="UP000076874">
    <property type="component" value="Unassembled WGS sequence"/>
</dbReference>
<keyword evidence="5" id="KW-0804">Transcription</keyword>
<dbReference type="CDD" id="cd00067">
    <property type="entry name" value="GAL4"/>
    <property type="match status" value="1"/>
</dbReference>
<feature type="domain" description="Zn(2)-C6 fungal-type" evidence="8">
    <location>
        <begin position="8"/>
        <end position="38"/>
    </location>
</feature>
<name>A0A167Z0N1_9HYPO</name>
<dbReference type="PANTHER" id="PTHR47338:SF27">
    <property type="entry name" value="ZN(II)2CYS6 TRANSCRIPTION FACTOR (EUROFUNG)"/>
    <property type="match status" value="1"/>
</dbReference>
<keyword evidence="2" id="KW-0479">Metal-binding</keyword>
<comment type="caution">
    <text evidence="9">The sequence shown here is derived from an EMBL/GenBank/DDBJ whole genome shotgun (WGS) entry which is preliminary data.</text>
</comment>
<dbReference type="Gene3D" id="4.10.240.10">
    <property type="entry name" value="Zn(2)-C6 fungal-type DNA-binding domain"/>
    <property type="match status" value="1"/>
</dbReference>
<comment type="subcellular location">
    <subcellularLocation>
        <location evidence="1">Nucleus</location>
    </subcellularLocation>
</comment>
<dbReference type="SUPFAM" id="SSF57701">
    <property type="entry name" value="Zn2/Cys6 DNA-binding domain"/>
    <property type="match status" value="1"/>
</dbReference>
<dbReference type="GO" id="GO:0003677">
    <property type="term" value="F:DNA binding"/>
    <property type="evidence" value="ECO:0007669"/>
    <property type="project" value="InterPro"/>
</dbReference>
<evidence type="ECO:0000256" key="5">
    <source>
        <dbReference type="ARBA" id="ARBA00023163"/>
    </source>
</evidence>
<feature type="region of interest" description="Disordered" evidence="7">
    <location>
        <begin position="551"/>
        <end position="571"/>
    </location>
</feature>
<reference evidence="9 10" key="1">
    <citation type="journal article" date="2016" name="Genome Biol. Evol.">
        <title>Divergent and convergent evolution of fungal pathogenicity.</title>
        <authorList>
            <person name="Shang Y."/>
            <person name="Xiao G."/>
            <person name="Zheng P."/>
            <person name="Cen K."/>
            <person name="Zhan S."/>
            <person name="Wang C."/>
        </authorList>
    </citation>
    <scope>NUCLEOTIDE SEQUENCE [LARGE SCALE GENOMIC DNA]</scope>
    <source>
        <strain evidence="9 10">RCEF 264</strain>
    </source>
</reference>
<keyword evidence="6" id="KW-0539">Nucleus</keyword>
<dbReference type="AlphaFoldDB" id="A0A167Z0N1"/>
<dbReference type="SMART" id="SM00066">
    <property type="entry name" value="GAL4"/>
    <property type="match status" value="1"/>
</dbReference>